<feature type="repeat" description="ANK" evidence="3">
    <location>
        <begin position="195"/>
        <end position="227"/>
    </location>
</feature>
<keyword evidence="7" id="KW-1185">Reference proteome</keyword>
<evidence type="ECO:0000313" key="6">
    <source>
        <dbReference type="EMBL" id="KAJ5076654.1"/>
    </source>
</evidence>
<dbReference type="InterPro" id="IPR036770">
    <property type="entry name" value="Ankyrin_rpt-contain_sf"/>
</dbReference>
<dbReference type="PANTHER" id="PTHR24173:SF74">
    <property type="entry name" value="ANKYRIN REPEAT DOMAIN-CONTAINING PROTEIN 16"/>
    <property type="match status" value="1"/>
</dbReference>
<dbReference type="EMBL" id="JAPDFW010000060">
    <property type="protein sequence ID" value="KAJ5076654.1"/>
    <property type="molecule type" value="Genomic_DNA"/>
</dbReference>
<keyword evidence="4" id="KW-0479">Metal-binding</keyword>
<keyword evidence="4" id="KW-0863">Zinc-finger</keyword>
<feature type="repeat" description="ANK" evidence="3">
    <location>
        <begin position="163"/>
        <end position="195"/>
    </location>
</feature>
<evidence type="ECO:0000256" key="3">
    <source>
        <dbReference type="PROSITE-ProRule" id="PRU00023"/>
    </source>
</evidence>
<feature type="repeat" description="ANK" evidence="3">
    <location>
        <begin position="227"/>
        <end position="259"/>
    </location>
</feature>
<dbReference type="AlphaFoldDB" id="A0A9Q0LQE3"/>
<dbReference type="PROSITE" id="PS50088">
    <property type="entry name" value="ANK_REPEAT"/>
    <property type="match status" value="5"/>
</dbReference>
<dbReference type="SUPFAM" id="SSF48403">
    <property type="entry name" value="Ankyrin repeat"/>
    <property type="match status" value="1"/>
</dbReference>
<feature type="repeat" description="ANK" evidence="3">
    <location>
        <begin position="99"/>
        <end position="131"/>
    </location>
</feature>
<name>A0A9Q0LQE3_ANAIG</name>
<organism evidence="6 7">
    <name type="scientific">Anaeramoeba ignava</name>
    <name type="common">Anaerobic marine amoeba</name>
    <dbReference type="NCBI Taxonomy" id="1746090"/>
    <lineage>
        <taxon>Eukaryota</taxon>
        <taxon>Metamonada</taxon>
        <taxon>Anaeramoebidae</taxon>
        <taxon>Anaeramoeba</taxon>
    </lineage>
</organism>
<dbReference type="Gene3D" id="3.30.40.10">
    <property type="entry name" value="Zinc/RING finger domain, C3HC4 (zinc finger)"/>
    <property type="match status" value="1"/>
</dbReference>
<dbReference type="SUPFAM" id="SSF57850">
    <property type="entry name" value="RING/U-box"/>
    <property type="match status" value="1"/>
</dbReference>
<evidence type="ECO:0000259" key="5">
    <source>
        <dbReference type="PROSITE" id="PS50089"/>
    </source>
</evidence>
<dbReference type="SMART" id="SM00184">
    <property type="entry name" value="RING"/>
    <property type="match status" value="1"/>
</dbReference>
<dbReference type="Proteomes" id="UP001149090">
    <property type="component" value="Unassembled WGS sequence"/>
</dbReference>
<evidence type="ECO:0000256" key="2">
    <source>
        <dbReference type="ARBA" id="ARBA00023043"/>
    </source>
</evidence>
<keyword evidence="2 3" id="KW-0040">ANK repeat</keyword>
<dbReference type="OrthoDB" id="426293at2759"/>
<dbReference type="Pfam" id="PF12796">
    <property type="entry name" value="Ank_2"/>
    <property type="match status" value="3"/>
</dbReference>
<keyword evidence="1" id="KW-0677">Repeat</keyword>
<dbReference type="PANTHER" id="PTHR24173">
    <property type="entry name" value="ANKYRIN REPEAT CONTAINING"/>
    <property type="match status" value="1"/>
</dbReference>
<dbReference type="PROSITE" id="PS50297">
    <property type="entry name" value="ANK_REP_REGION"/>
    <property type="match status" value="2"/>
</dbReference>
<dbReference type="InterPro" id="IPR013083">
    <property type="entry name" value="Znf_RING/FYVE/PHD"/>
</dbReference>
<dbReference type="GO" id="GO:0008270">
    <property type="term" value="F:zinc ion binding"/>
    <property type="evidence" value="ECO:0007669"/>
    <property type="project" value="UniProtKB-KW"/>
</dbReference>
<accession>A0A9Q0LQE3</accession>
<feature type="domain" description="RING-type" evidence="5">
    <location>
        <begin position="362"/>
        <end position="397"/>
    </location>
</feature>
<dbReference type="SMART" id="SM00248">
    <property type="entry name" value="ANK"/>
    <property type="match status" value="8"/>
</dbReference>
<dbReference type="InterPro" id="IPR001841">
    <property type="entry name" value="Znf_RING"/>
</dbReference>
<reference evidence="6" key="1">
    <citation type="submission" date="2022-10" db="EMBL/GenBank/DDBJ databases">
        <title>Novel sulphate-reducing endosymbionts in the free-living metamonad Anaeramoeba.</title>
        <authorList>
            <person name="Jerlstrom-Hultqvist J."/>
            <person name="Cepicka I."/>
            <person name="Gallot-Lavallee L."/>
            <person name="Salas-Leiva D."/>
            <person name="Curtis B.A."/>
            <person name="Zahonova K."/>
            <person name="Pipaliya S."/>
            <person name="Dacks J."/>
            <person name="Roger A.J."/>
        </authorList>
    </citation>
    <scope>NUCLEOTIDE SEQUENCE</scope>
    <source>
        <strain evidence="6">BMAN</strain>
    </source>
</reference>
<dbReference type="Pfam" id="PF13920">
    <property type="entry name" value="zf-C3HC4_3"/>
    <property type="match status" value="1"/>
</dbReference>
<evidence type="ECO:0000256" key="1">
    <source>
        <dbReference type="ARBA" id="ARBA00022737"/>
    </source>
</evidence>
<feature type="repeat" description="ANK" evidence="3">
    <location>
        <begin position="131"/>
        <end position="163"/>
    </location>
</feature>
<evidence type="ECO:0000256" key="4">
    <source>
        <dbReference type="PROSITE-ProRule" id="PRU00175"/>
    </source>
</evidence>
<keyword evidence="4" id="KW-0862">Zinc</keyword>
<comment type="caution">
    <text evidence="6">The sequence shown here is derived from an EMBL/GenBank/DDBJ whole genome shotgun (WGS) entry which is preliminary data.</text>
</comment>
<gene>
    <name evidence="6" type="ORF">M0811_06234</name>
</gene>
<dbReference type="Gene3D" id="1.25.40.20">
    <property type="entry name" value="Ankyrin repeat-containing domain"/>
    <property type="match status" value="2"/>
</dbReference>
<protein>
    <recommendedName>
        <fullName evidence="5">RING-type domain-containing protein</fullName>
    </recommendedName>
</protein>
<evidence type="ECO:0000313" key="7">
    <source>
        <dbReference type="Proteomes" id="UP001149090"/>
    </source>
</evidence>
<proteinExistence type="predicted"/>
<dbReference type="OMA" id="NSANRMM"/>
<dbReference type="PROSITE" id="PS50089">
    <property type="entry name" value="ZF_RING_2"/>
    <property type="match status" value="1"/>
</dbReference>
<sequence>MGNNVKLDKIIKDGDVQKLRQKNLTGEEINSNNFTVLGFAVKCRQLPIVQVLLEHPQINIDLQTNPKKETALMIACLIINLDIVKELLLKNPQIDIQNSKETALMISCLTGNLDIVKELLSKNPQIDIQNLKETALMIACLTGNLDIVKELLSKNPQIDIQNLGETALMISCLTGNLNIVKELLLKNPQIDIQNLGETALMISCSSGNLNIVKELLSKNPQIDIQNLGETALMIAIKQEHFDVIYFLTNKGANIRNYNRNKNCLDIAIKTQNLSIIKFFCALSLDHPVDFENLLIDLPNENIQNFMKRYQEIHQKNQNIFFKFQELLKISGEIPEPSINLFFQRCFSFPERQQEQVQQDPFCKICFTNQKNCVLLPCHHFGICFECAQLIEDCPFCRMKITQKMKIYDQ</sequence>
<dbReference type="InterPro" id="IPR002110">
    <property type="entry name" value="Ankyrin_rpt"/>
</dbReference>